<evidence type="ECO:0000256" key="1">
    <source>
        <dbReference type="SAM" id="MobiDB-lite"/>
    </source>
</evidence>
<feature type="compositionally biased region" description="Low complexity" evidence="1">
    <location>
        <begin position="103"/>
        <end position="124"/>
    </location>
</feature>
<proteinExistence type="predicted"/>
<dbReference type="Proteomes" id="UP000799778">
    <property type="component" value="Unassembled WGS sequence"/>
</dbReference>
<sequence>MRYTVLAIAALSSLAAAQTSSAAAPASTGGCDAQNIVDACKEGIQKQIDNCKGNDWICLCDNYTNLATCYNNCPKLPEKFSVDQQVRSYCDAAAPAKAASSSSAAAAGKTAPPSSAGSSTPTATNSDAWSTATGTNAAQSATNSPGAAGALIAPAGGVMALLMGVAGLL</sequence>
<feature type="chain" id="PRO_5025531085" description="GPI anchored serine-threonine rich protein" evidence="2">
    <location>
        <begin position="18"/>
        <end position="169"/>
    </location>
</feature>
<dbReference type="AlphaFoldDB" id="A0A6A5XY23"/>
<organism evidence="3 4">
    <name type="scientific">Aaosphaeria arxii CBS 175.79</name>
    <dbReference type="NCBI Taxonomy" id="1450172"/>
    <lineage>
        <taxon>Eukaryota</taxon>
        <taxon>Fungi</taxon>
        <taxon>Dikarya</taxon>
        <taxon>Ascomycota</taxon>
        <taxon>Pezizomycotina</taxon>
        <taxon>Dothideomycetes</taxon>
        <taxon>Pleosporomycetidae</taxon>
        <taxon>Pleosporales</taxon>
        <taxon>Pleosporales incertae sedis</taxon>
        <taxon>Aaosphaeria</taxon>
    </lineage>
</organism>
<dbReference type="OrthoDB" id="2507140at2759"/>
<protein>
    <recommendedName>
        <fullName evidence="5">GPI anchored serine-threonine rich protein</fullName>
    </recommendedName>
</protein>
<keyword evidence="4" id="KW-1185">Reference proteome</keyword>
<evidence type="ECO:0008006" key="5">
    <source>
        <dbReference type="Google" id="ProtNLM"/>
    </source>
</evidence>
<dbReference type="RefSeq" id="XP_033386547.1">
    <property type="nucleotide sequence ID" value="XM_033527671.1"/>
</dbReference>
<dbReference type="PROSITE" id="PS51257">
    <property type="entry name" value="PROKAR_LIPOPROTEIN"/>
    <property type="match status" value="1"/>
</dbReference>
<feature type="compositionally biased region" description="Polar residues" evidence="1">
    <location>
        <begin position="125"/>
        <end position="140"/>
    </location>
</feature>
<feature type="signal peptide" evidence="2">
    <location>
        <begin position="1"/>
        <end position="17"/>
    </location>
</feature>
<dbReference type="GeneID" id="54285068"/>
<evidence type="ECO:0000313" key="4">
    <source>
        <dbReference type="Proteomes" id="UP000799778"/>
    </source>
</evidence>
<accession>A0A6A5XY23</accession>
<gene>
    <name evidence="3" type="ORF">BU24DRAFT_421221</name>
</gene>
<reference evidence="3" key="1">
    <citation type="journal article" date="2020" name="Stud. Mycol.">
        <title>101 Dothideomycetes genomes: a test case for predicting lifestyles and emergence of pathogens.</title>
        <authorList>
            <person name="Haridas S."/>
            <person name="Albert R."/>
            <person name="Binder M."/>
            <person name="Bloem J."/>
            <person name="Labutti K."/>
            <person name="Salamov A."/>
            <person name="Andreopoulos B."/>
            <person name="Baker S."/>
            <person name="Barry K."/>
            <person name="Bills G."/>
            <person name="Bluhm B."/>
            <person name="Cannon C."/>
            <person name="Castanera R."/>
            <person name="Culley D."/>
            <person name="Daum C."/>
            <person name="Ezra D."/>
            <person name="Gonzalez J."/>
            <person name="Henrissat B."/>
            <person name="Kuo A."/>
            <person name="Liang C."/>
            <person name="Lipzen A."/>
            <person name="Lutzoni F."/>
            <person name="Magnuson J."/>
            <person name="Mondo S."/>
            <person name="Nolan M."/>
            <person name="Ohm R."/>
            <person name="Pangilinan J."/>
            <person name="Park H.-J."/>
            <person name="Ramirez L."/>
            <person name="Alfaro M."/>
            <person name="Sun H."/>
            <person name="Tritt A."/>
            <person name="Yoshinaga Y."/>
            <person name="Zwiers L.-H."/>
            <person name="Turgeon B."/>
            <person name="Goodwin S."/>
            <person name="Spatafora J."/>
            <person name="Crous P."/>
            <person name="Grigoriev I."/>
        </authorList>
    </citation>
    <scope>NUCLEOTIDE SEQUENCE</scope>
    <source>
        <strain evidence="3">CBS 175.79</strain>
    </source>
</reference>
<evidence type="ECO:0000313" key="3">
    <source>
        <dbReference type="EMBL" id="KAF2018208.1"/>
    </source>
</evidence>
<keyword evidence="2" id="KW-0732">Signal</keyword>
<name>A0A6A5XY23_9PLEO</name>
<evidence type="ECO:0000256" key="2">
    <source>
        <dbReference type="SAM" id="SignalP"/>
    </source>
</evidence>
<feature type="region of interest" description="Disordered" evidence="1">
    <location>
        <begin position="103"/>
        <end position="140"/>
    </location>
</feature>
<dbReference type="EMBL" id="ML978068">
    <property type="protein sequence ID" value="KAF2018208.1"/>
    <property type="molecule type" value="Genomic_DNA"/>
</dbReference>